<accession>A0A9P3H1Y3</accession>
<dbReference type="Proteomes" id="UP000827284">
    <property type="component" value="Unassembled WGS sequence"/>
</dbReference>
<keyword evidence="4" id="KW-1185">Reference proteome</keyword>
<evidence type="ECO:0000256" key="2">
    <source>
        <dbReference type="SAM" id="SignalP"/>
    </source>
</evidence>
<proteinExistence type="predicted"/>
<comment type="caution">
    <text evidence="3">The sequence shown here is derived from an EMBL/GenBank/DDBJ whole genome shotgun (WGS) entry which is preliminary data.</text>
</comment>
<protein>
    <submittedName>
        <fullName evidence="3">Uncharacterized protein</fullName>
    </submittedName>
</protein>
<dbReference type="OrthoDB" id="2445035at2759"/>
<reference evidence="3" key="1">
    <citation type="submission" date="2021-11" db="EMBL/GenBank/DDBJ databases">
        <authorList>
            <person name="Herlambang A."/>
            <person name="Guo Y."/>
            <person name="Takashima Y."/>
            <person name="Nishizawa T."/>
        </authorList>
    </citation>
    <scope>NUCLEOTIDE SEQUENCE</scope>
    <source>
        <strain evidence="3">E1425</strain>
    </source>
</reference>
<name>A0A9P3H1Y3_9FUNG</name>
<dbReference type="EMBL" id="BQFW01000002">
    <property type="protein sequence ID" value="GJJ68595.1"/>
    <property type="molecule type" value="Genomic_DNA"/>
</dbReference>
<evidence type="ECO:0000256" key="1">
    <source>
        <dbReference type="SAM" id="MobiDB-lite"/>
    </source>
</evidence>
<gene>
    <name evidence="3" type="ORF">EMPS_00941</name>
</gene>
<dbReference type="AlphaFoldDB" id="A0A9P3H1Y3"/>
<feature type="signal peptide" evidence="2">
    <location>
        <begin position="1"/>
        <end position="18"/>
    </location>
</feature>
<evidence type="ECO:0000313" key="3">
    <source>
        <dbReference type="EMBL" id="GJJ68595.1"/>
    </source>
</evidence>
<keyword evidence="2" id="KW-0732">Signal</keyword>
<sequence>MRILSVSLGLAAIALVAAQADPLAANGPQSTFEWASDSDLEKTLALQYDALSEQQFRATLLSSFEVTDFQAEGGCGTIIAALTTAINTTLTEVGNSLNAIPLVDPILKAVAGSLTQILNGVAGTVSQVTAAALGFVVTTLQTVLGVIGVGSLGPVAAALNAVVSLVNQLAGCQGTNVGLLEVNEARCGNLADLYRSTLEESIKINPALNLPEDASEELKRLTTGTLALLDLMSKTSIAKTNDALLSIRPIFAADLLTEYRSALLRLKPSEDIRNYAEIILGTIVGSSNSLEACLRVAADPAAALEDLNEELDEYEDEDEDEDYDDEDDEDDDDEDDEDESEQ</sequence>
<feature type="chain" id="PRO_5040138283" evidence="2">
    <location>
        <begin position="19"/>
        <end position="342"/>
    </location>
</feature>
<evidence type="ECO:0000313" key="4">
    <source>
        <dbReference type="Proteomes" id="UP000827284"/>
    </source>
</evidence>
<dbReference type="InterPro" id="IPR016024">
    <property type="entry name" value="ARM-type_fold"/>
</dbReference>
<reference evidence="3" key="2">
    <citation type="journal article" date="2022" name="Microbiol. Resour. Announc.">
        <title>Whole-Genome Sequence of Entomortierella parvispora E1425, a Mucoromycotan Fungus Associated with Burkholderiaceae-Related Endosymbiotic Bacteria.</title>
        <authorList>
            <person name="Herlambang A."/>
            <person name="Guo Y."/>
            <person name="Takashima Y."/>
            <person name="Narisawa K."/>
            <person name="Ohta H."/>
            <person name="Nishizawa T."/>
        </authorList>
    </citation>
    <scope>NUCLEOTIDE SEQUENCE</scope>
    <source>
        <strain evidence="3">E1425</strain>
    </source>
</reference>
<feature type="region of interest" description="Disordered" evidence="1">
    <location>
        <begin position="306"/>
        <end position="342"/>
    </location>
</feature>
<dbReference type="SUPFAM" id="SSF48371">
    <property type="entry name" value="ARM repeat"/>
    <property type="match status" value="1"/>
</dbReference>
<organism evidence="3 4">
    <name type="scientific">Entomortierella parvispora</name>
    <dbReference type="NCBI Taxonomy" id="205924"/>
    <lineage>
        <taxon>Eukaryota</taxon>
        <taxon>Fungi</taxon>
        <taxon>Fungi incertae sedis</taxon>
        <taxon>Mucoromycota</taxon>
        <taxon>Mortierellomycotina</taxon>
        <taxon>Mortierellomycetes</taxon>
        <taxon>Mortierellales</taxon>
        <taxon>Mortierellaceae</taxon>
        <taxon>Entomortierella</taxon>
    </lineage>
</organism>